<dbReference type="STRING" id="39946.B8B8F5"/>
<dbReference type="HOGENOM" id="CLU_1286224_0_0_1"/>
<dbReference type="EMBL" id="CM000132">
    <property type="protein sequence ID" value="EEC81735.1"/>
    <property type="molecule type" value="Genomic_DNA"/>
</dbReference>
<dbReference type="Gramene" id="BGIOSGA024603-TA">
    <property type="protein sequence ID" value="BGIOSGA024603-PA"/>
    <property type="gene ID" value="BGIOSGA024603"/>
</dbReference>
<name>B8B8F5_ORYSI</name>
<evidence type="ECO:0000313" key="3">
    <source>
        <dbReference type="Proteomes" id="UP000007015"/>
    </source>
</evidence>
<keyword evidence="3" id="KW-1185">Reference proteome</keyword>
<proteinExistence type="predicted"/>
<dbReference type="OMA" id="RDIANFW"/>
<accession>B8B8F5</accession>
<dbReference type="InterPro" id="IPR000477">
    <property type="entry name" value="RT_dom"/>
</dbReference>
<dbReference type="InterPro" id="IPR043502">
    <property type="entry name" value="DNA/RNA_pol_sf"/>
</dbReference>
<dbReference type="PANTHER" id="PTHR33116:SF86">
    <property type="entry name" value="REVERSE TRANSCRIPTASE DOMAIN-CONTAINING PROTEIN"/>
    <property type="match status" value="1"/>
</dbReference>
<dbReference type="Proteomes" id="UP000007015">
    <property type="component" value="Chromosome 7"/>
</dbReference>
<evidence type="ECO:0000313" key="2">
    <source>
        <dbReference type="EMBL" id="EEC81735.1"/>
    </source>
</evidence>
<reference evidence="2 3" key="1">
    <citation type="journal article" date="2005" name="PLoS Biol.">
        <title>The genomes of Oryza sativa: a history of duplications.</title>
        <authorList>
            <person name="Yu J."/>
            <person name="Wang J."/>
            <person name="Lin W."/>
            <person name="Li S."/>
            <person name="Li H."/>
            <person name="Zhou J."/>
            <person name="Ni P."/>
            <person name="Dong W."/>
            <person name="Hu S."/>
            <person name="Zeng C."/>
            <person name="Zhang J."/>
            <person name="Zhang Y."/>
            <person name="Li R."/>
            <person name="Xu Z."/>
            <person name="Li S."/>
            <person name="Li X."/>
            <person name="Zheng H."/>
            <person name="Cong L."/>
            <person name="Lin L."/>
            <person name="Yin J."/>
            <person name="Geng J."/>
            <person name="Li G."/>
            <person name="Shi J."/>
            <person name="Liu J."/>
            <person name="Lv H."/>
            <person name="Li J."/>
            <person name="Wang J."/>
            <person name="Deng Y."/>
            <person name="Ran L."/>
            <person name="Shi X."/>
            <person name="Wang X."/>
            <person name="Wu Q."/>
            <person name="Li C."/>
            <person name="Ren X."/>
            <person name="Wang J."/>
            <person name="Wang X."/>
            <person name="Li D."/>
            <person name="Liu D."/>
            <person name="Zhang X."/>
            <person name="Ji Z."/>
            <person name="Zhao W."/>
            <person name="Sun Y."/>
            <person name="Zhang Z."/>
            <person name="Bao J."/>
            <person name="Han Y."/>
            <person name="Dong L."/>
            <person name="Ji J."/>
            <person name="Chen P."/>
            <person name="Wu S."/>
            <person name="Liu J."/>
            <person name="Xiao Y."/>
            <person name="Bu D."/>
            <person name="Tan J."/>
            <person name="Yang L."/>
            <person name="Ye C."/>
            <person name="Zhang J."/>
            <person name="Xu J."/>
            <person name="Zhou Y."/>
            <person name="Yu Y."/>
            <person name="Zhang B."/>
            <person name="Zhuang S."/>
            <person name="Wei H."/>
            <person name="Liu B."/>
            <person name="Lei M."/>
            <person name="Yu H."/>
            <person name="Li Y."/>
            <person name="Xu H."/>
            <person name="Wei S."/>
            <person name="He X."/>
            <person name="Fang L."/>
            <person name="Zhang Z."/>
            <person name="Zhang Y."/>
            <person name="Huang X."/>
            <person name="Su Z."/>
            <person name="Tong W."/>
            <person name="Li J."/>
            <person name="Tong Z."/>
            <person name="Li S."/>
            <person name="Ye J."/>
            <person name="Wang L."/>
            <person name="Fang L."/>
            <person name="Lei T."/>
            <person name="Chen C."/>
            <person name="Chen H."/>
            <person name="Xu Z."/>
            <person name="Li H."/>
            <person name="Huang H."/>
            <person name="Zhang F."/>
            <person name="Xu H."/>
            <person name="Li N."/>
            <person name="Zhao C."/>
            <person name="Li S."/>
            <person name="Dong L."/>
            <person name="Huang Y."/>
            <person name="Li L."/>
            <person name="Xi Y."/>
            <person name="Qi Q."/>
            <person name="Li W."/>
            <person name="Zhang B."/>
            <person name="Hu W."/>
            <person name="Zhang Y."/>
            <person name="Tian X."/>
            <person name="Jiao Y."/>
            <person name="Liang X."/>
            <person name="Jin J."/>
            <person name="Gao L."/>
            <person name="Zheng W."/>
            <person name="Hao B."/>
            <person name="Liu S."/>
            <person name="Wang W."/>
            <person name="Yuan L."/>
            <person name="Cao M."/>
            <person name="McDermott J."/>
            <person name="Samudrala R."/>
            <person name="Wang J."/>
            <person name="Wong G.K."/>
            <person name="Yang H."/>
        </authorList>
    </citation>
    <scope>NUCLEOTIDE SEQUENCE [LARGE SCALE GENOMIC DNA]</scope>
    <source>
        <strain evidence="3">cv. 93-11</strain>
    </source>
</reference>
<feature type="domain" description="Reverse transcriptase" evidence="1">
    <location>
        <begin position="15"/>
        <end position="103"/>
    </location>
</feature>
<dbReference type="Pfam" id="PF00078">
    <property type="entry name" value="RVT_1"/>
    <property type="match status" value="1"/>
</dbReference>
<sequence length="235" mass="27065">MTHFMRKKRKGKLGYAAIKLDMSKAYDRVEWHFLREMMLRLGFDEGWTNLIMQCVTSVSYRIKVNGELTDVFHPGRGLRQGDPLSPYLFLLCAEGFSALLKQAENEGRMKGDAQCLQEILSLYEELSGQMINKDKSVVMFSPNTSNSKRNEVMQALQINRQTMNERYLGLPVYVGRDKMKVFAYLKDRIWKRIQGWKEKMLSRAGKEILIKAVAQAIPIFAMACFDITKNFGGPD</sequence>
<evidence type="ECO:0000259" key="1">
    <source>
        <dbReference type="Pfam" id="PF00078"/>
    </source>
</evidence>
<organism evidence="2 3">
    <name type="scientific">Oryza sativa subsp. indica</name>
    <name type="common">Rice</name>
    <dbReference type="NCBI Taxonomy" id="39946"/>
    <lineage>
        <taxon>Eukaryota</taxon>
        <taxon>Viridiplantae</taxon>
        <taxon>Streptophyta</taxon>
        <taxon>Embryophyta</taxon>
        <taxon>Tracheophyta</taxon>
        <taxon>Spermatophyta</taxon>
        <taxon>Magnoliopsida</taxon>
        <taxon>Liliopsida</taxon>
        <taxon>Poales</taxon>
        <taxon>Poaceae</taxon>
        <taxon>BOP clade</taxon>
        <taxon>Oryzoideae</taxon>
        <taxon>Oryzeae</taxon>
        <taxon>Oryzinae</taxon>
        <taxon>Oryza</taxon>
        <taxon>Oryza sativa</taxon>
    </lineage>
</organism>
<dbReference type="PANTHER" id="PTHR33116">
    <property type="entry name" value="REVERSE TRANSCRIPTASE ZINC-BINDING DOMAIN-CONTAINING PROTEIN-RELATED-RELATED"/>
    <property type="match status" value="1"/>
</dbReference>
<gene>
    <name evidence="2" type="ORF">OsI_25376</name>
</gene>
<dbReference type="SUPFAM" id="SSF56672">
    <property type="entry name" value="DNA/RNA polymerases"/>
    <property type="match status" value="1"/>
</dbReference>
<protein>
    <recommendedName>
        <fullName evidence="1">Reverse transcriptase domain-containing protein</fullName>
    </recommendedName>
</protein>
<dbReference type="AlphaFoldDB" id="B8B8F5"/>